<dbReference type="Pfam" id="PF00665">
    <property type="entry name" value="rve"/>
    <property type="match status" value="1"/>
</dbReference>
<dbReference type="Gene3D" id="3.30.420.10">
    <property type="entry name" value="Ribonuclease H-like superfamily/Ribonuclease H"/>
    <property type="match status" value="1"/>
</dbReference>
<proteinExistence type="predicted"/>
<accession>A0A0C1FWM1</accession>
<dbReference type="Pfam" id="PF13276">
    <property type="entry name" value="HTH_21"/>
    <property type="match status" value="1"/>
</dbReference>
<dbReference type="NCBIfam" id="NF033516">
    <property type="entry name" value="transpos_IS3"/>
    <property type="match status" value="1"/>
</dbReference>
<dbReference type="PANTHER" id="PTHR46889">
    <property type="entry name" value="TRANSPOSASE INSF FOR INSERTION SEQUENCE IS3B-RELATED"/>
    <property type="match status" value="1"/>
</dbReference>
<gene>
    <name evidence="2" type="ORF">OC25_04075</name>
</gene>
<evidence type="ECO:0000259" key="1">
    <source>
        <dbReference type="PROSITE" id="PS50994"/>
    </source>
</evidence>
<dbReference type="PROSITE" id="PS50994">
    <property type="entry name" value="INTEGRASE"/>
    <property type="match status" value="1"/>
</dbReference>
<dbReference type="GO" id="GO:0003676">
    <property type="term" value="F:nucleic acid binding"/>
    <property type="evidence" value="ECO:0007669"/>
    <property type="project" value="InterPro"/>
</dbReference>
<dbReference type="InterPro" id="IPR050900">
    <property type="entry name" value="Transposase_IS3/IS150/IS904"/>
</dbReference>
<protein>
    <submittedName>
        <fullName evidence="2">Integrase</fullName>
    </submittedName>
</protein>
<dbReference type="SUPFAM" id="SSF53098">
    <property type="entry name" value="Ribonuclease H-like"/>
    <property type="match status" value="1"/>
</dbReference>
<dbReference type="InterPro" id="IPR036397">
    <property type="entry name" value="RNaseH_sf"/>
</dbReference>
<keyword evidence="3" id="KW-1185">Reference proteome</keyword>
<organism evidence="2 3">
    <name type="scientific">Pedobacter kyungheensis</name>
    <dbReference type="NCBI Taxonomy" id="1069985"/>
    <lineage>
        <taxon>Bacteria</taxon>
        <taxon>Pseudomonadati</taxon>
        <taxon>Bacteroidota</taxon>
        <taxon>Sphingobacteriia</taxon>
        <taxon>Sphingobacteriales</taxon>
        <taxon>Sphingobacteriaceae</taxon>
        <taxon>Pedobacter</taxon>
    </lineage>
</organism>
<name>A0A0C1FWM1_9SPHI</name>
<evidence type="ECO:0000313" key="2">
    <source>
        <dbReference type="EMBL" id="KIA96258.1"/>
    </source>
</evidence>
<dbReference type="InterPro" id="IPR012337">
    <property type="entry name" value="RNaseH-like_sf"/>
</dbReference>
<sequence length="272" mass="32511">MEYLLHLSELARSSYYYHLHSSAFLDKHIDLVKEVKKLYQRHFGRYGYRRITLALRKELNIAVNFKTIAKIMKQMGLKSKIRVKKYKSYKGEIGKASDNILQRDFTADKPNVKWATDITEFKVKEKKLYLSPIIDLFNGEIISYNLSTSPNYRQILDMLNKGFRKIKNNEKPILHSDQGWQYRLEKYKKKLKDKQIMQSMSRKGNCLDNAIIENFFGVLKSELFYLNEFKSVSQLHSEIRKYIKYYNRDRIRINLNGMSPVEYRTHYFKNIA</sequence>
<dbReference type="InterPro" id="IPR025948">
    <property type="entry name" value="HTH-like_dom"/>
</dbReference>
<dbReference type="EMBL" id="JSYN01000003">
    <property type="protein sequence ID" value="KIA96258.1"/>
    <property type="molecule type" value="Genomic_DNA"/>
</dbReference>
<reference evidence="2 3" key="1">
    <citation type="submission" date="2014-10" db="EMBL/GenBank/DDBJ databases">
        <title>Pedobacter Kyungheensis.</title>
        <authorList>
            <person name="Anderson B.M."/>
            <person name="Newman J.D."/>
        </authorList>
    </citation>
    <scope>NUCLEOTIDE SEQUENCE [LARGE SCALE GENOMIC DNA]</scope>
    <source>
        <strain evidence="2 3">KACC 16221</strain>
    </source>
</reference>
<evidence type="ECO:0000313" key="3">
    <source>
        <dbReference type="Proteomes" id="UP000031246"/>
    </source>
</evidence>
<comment type="caution">
    <text evidence="2">The sequence shown here is derived from an EMBL/GenBank/DDBJ whole genome shotgun (WGS) entry which is preliminary data.</text>
</comment>
<dbReference type="InterPro" id="IPR001584">
    <property type="entry name" value="Integrase_cat-core"/>
</dbReference>
<dbReference type="Pfam" id="PF13333">
    <property type="entry name" value="rve_2"/>
    <property type="match status" value="1"/>
</dbReference>
<dbReference type="AlphaFoldDB" id="A0A0C1FWM1"/>
<dbReference type="InterPro" id="IPR048020">
    <property type="entry name" value="Transpos_IS3"/>
</dbReference>
<feature type="domain" description="Integrase catalytic" evidence="1">
    <location>
        <begin position="106"/>
        <end position="268"/>
    </location>
</feature>
<dbReference type="GO" id="GO:0015074">
    <property type="term" value="P:DNA integration"/>
    <property type="evidence" value="ECO:0007669"/>
    <property type="project" value="InterPro"/>
</dbReference>
<dbReference type="Proteomes" id="UP000031246">
    <property type="component" value="Unassembled WGS sequence"/>
</dbReference>
<dbReference type="PANTHER" id="PTHR46889:SF4">
    <property type="entry name" value="TRANSPOSASE INSO FOR INSERTION SEQUENCE ELEMENT IS911B-RELATED"/>
    <property type="match status" value="1"/>
</dbReference>